<protein>
    <recommendedName>
        <fullName evidence="6 7">Large ribosomal subunit protein uL22</fullName>
    </recommendedName>
</protein>
<evidence type="ECO:0000256" key="10">
    <source>
        <dbReference type="RuleBase" id="RU004008"/>
    </source>
</evidence>
<dbReference type="InterPro" id="IPR047867">
    <property type="entry name" value="Ribosomal_uL22_bac/org-type"/>
</dbReference>
<keyword evidence="3 7" id="KW-0694">RNA-binding</keyword>
<gene>
    <name evidence="7 12" type="primary">rplV</name>
</gene>
<dbReference type="NCBIfam" id="TIGR01044">
    <property type="entry name" value="rplV_bact"/>
    <property type="match status" value="1"/>
</dbReference>
<evidence type="ECO:0000256" key="9">
    <source>
        <dbReference type="RuleBase" id="RU004006"/>
    </source>
</evidence>
<dbReference type="Pfam" id="PF00237">
    <property type="entry name" value="Ribosomal_L22"/>
    <property type="match status" value="1"/>
</dbReference>
<evidence type="ECO:0000256" key="11">
    <source>
        <dbReference type="SAM" id="MobiDB-lite"/>
    </source>
</evidence>
<evidence type="ECO:0000256" key="6">
    <source>
        <dbReference type="ARBA" id="ARBA00035207"/>
    </source>
</evidence>
<comment type="similarity">
    <text evidence="1 7 8">Belongs to the universal ribosomal protein uL22 family.</text>
</comment>
<dbReference type="GO" id="GO:0022625">
    <property type="term" value="C:cytosolic large ribosomal subunit"/>
    <property type="evidence" value="ECO:0007669"/>
    <property type="project" value="TreeGrafter"/>
</dbReference>
<proteinExistence type="inferred from homology"/>
<dbReference type="PANTHER" id="PTHR13501:SF8">
    <property type="entry name" value="LARGE RIBOSOMAL SUBUNIT PROTEIN UL22M"/>
    <property type="match status" value="1"/>
</dbReference>
<dbReference type="HAMAP" id="MF_01331_B">
    <property type="entry name" value="Ribosomal_uL22_B"/>
    <property type="match status" value="1"/>
</dbReference>
<sequence length="154" mass="17277">MEVKAIAKNIRMSPKKVRLVVDQIKNRKPQDAVKVLDFVNKKPAAAIKKAIMSAIANAKNNYSLDEGSLVFKQISVNKGLTFKRYRPVSRGRVHHILKRASHLTVVLKGEEKKKVSEVSDVSKVSKETNESVNQSILENESVKKVKEEKNGTKN</sequence>
<dbReference type="InterPro" id="IPR001063">
    <property type="entry name" value="Ribosomal_uL22"/>
</dbReference>
<comment type="subunit">
    <text evidence="7 9">Part of the 50S ribosomal subunit.</text>
</comment>
<evidence type="ECO:0000256" key="1">
    <source>
        <dbReference type="ARBA" id="ARBA00009451"/>
    </source>
</evidence>
<keyword evidence="5 7" id="KW-0687">Ribonucleoprotein</keyword>
<keyword evidence="4 7" id="KW-0689">Ribosomal protein</keyword>
<feature type="compositionally biased region" description="Basic and acidic residues" evidence="11">
    <location>
        <begin position="140"/>
        <end position="154"/>
    </location>
</feature>
<accession>A0A0H4TAC7</accession>
<dbReference type="InterPro" id="IPR005727">
    <property type="entry name" value="Ribosomal_uL22_bac/chlpt-type"/>
</dbReference>
<feature type="region of interest" description="Disordered" evidence="11">
    <location>
        <begin position="117"/>
        <end position="154"/>
    </location>
</feature>
<evidence type="ECO:0000256" key="2">
    <source>
        <dbReference type="ARBA" id="ARBA00022730"/>
    </source>
</evidence>
<dbReference type="GO" id="GO:0003735">
    <property type="term" value="F:structural constituent of ribosome"/>
    <property type="evidence" value="ECO:0007669"/>
    <property type="project" value="InterPro"/>
</dbReference>
<organism evidence="12">
    <name type="scientific">uncultured Microgenomates bacterium Rifle_16ft_4_minimus_8177</name>
    <dbReference type="NCBI Taxonomy" id="1665121"/>
    <lineage>
        <taxon>Bacteria</taxon>
        <taxon>Candidatus Microgenomatota</taxon>
        <taxon>environmental samples</taxon>
    </lineage>
</organism>
<dbReference type="GO" id="GO:0006412">
    <property type="term" value="P:translation"/>
    <property type="evidence" value="ECO:0007669"/>
    <property type="project" value="UniProtKB-UniRule"/>
</dbReference>
<evidence type="ECO:0000256" key="7">
    <source>
        <dbReference type="HAMAP-Rule" id="MF_01331"/>
    </source>
</evidence>
<dbReference type="InterPro" id="IPR036394">
    <property type="entry name" value="Ribosomal_uL22_sf"/>
</dbReference>
<evidence type="ECO:0000256" key="4">
    <source>
        <dbReference type="ARBA" id="ARBA00022980"/>
    </source>
</evidence>
<dbReference type="Gene3D" id="3.90.470.10">
    <property type="entry name" value="Ribosomal protein L22/L17"/>
    <property type="match status" value="1"/>
</dbReference>
<dbReference type="AlphaFoldDB" id="A0A0H4TAC7"/>
<dbReference type="CDD" id="cd00336">
    <property type="entry name" value="Ribosomal_L22"/>
    <property type="match status" value="1"/>
</dbReference>
<evidence type="ECO:0000256" key="3">
    <source>
        <dbReference type="ARBA" id="ARBA00022884"/>
    </source>
</evidence>
<dbReference type="EMBL" id="KT007052">
    <property type="protein sequence ID" value="AKQ04876.1"/>
    <property type="molecule type" value="Genomic_DNA"/>
</dbReference>
<reference evidence="12" key="1">
    <citation type="journal article" date="2015" name="ISME J.">
        <title>Aquifer environment selects for microbial species cohorts in sediment and groundwater.</title>
        <authorList>
            <person name="Hug L.A."/>
            <person name="Thomas B.C."/>
            <person name="Brown C.T."/>
            <person name="Frischkorn K.R."/>
            <person name="Williams K.H."/>
            <person name="Tringe S.G."/>
            <person name="Banfield J.F."/>
        </authorList>
    </citation>
    <scope>NUCLEOTIDE SEQUENCE</scope>
</reference>
<comment type="function">
    <text evidence="7">The globular domain of the protein is located near the polypeptide exit tunnel on the outside of the subunit, while an extended beta-hairpin is found that lines the wall of the exit tunnel in the center of the 70S ribosome.</text>
</comment>
<keyword evidence="2 7" id="KW-0699">rRNA-binding</keyword>
<dbReference type="GO" id="GO:0019843">
    <property type="term" value="F:rRNA binding"/>
    <property type="evidence" value="ECO:0007669"/>
    <property type="project" value="UniProtKB-UniRule"/>
</dbReference>
<dbReference type="SUPFAM" id="SSF54843">
    <property type="entry name" value="Ribosomal protein L22"/>
    <property type="match status" value="1"/>
</dbReference>
<evidence type="ECO:0000256" key="5">
    <source>
        <dbReference type="ARBA" id="ARBA00023274"/>
    </source>
</evidence>
<evidence type="ECO:0000313" key="12">
    <source>
        <dbReference type="EMBL" id="AKQ04876.1"/>
    </source>
</evidence>
<comment type="function">
    <text evidence="7 10">This protein binds specifically to 23S rRNA; its binding is stimulated by other ribosomal proteins, e.g., L4, L17, and L20. It is important during the early stages of 50S assembly. It makes multiple contacts with different domains of the 23S rRNA in the assembled 50S subunit and ribosome.</text>
</comment>
<name>A0A0H4TAC7_9BACT</name>
<evidence type="ECO:0000256" key="8">
    <source>
        <dbReference type="RuleBase" id="RU004005"/>
    </source>
</evidence>
<dbReference type="PANTHER" id="PTHR13501">
    <property type="entry name" value="CHLOROPLAST 50S RIBOSOMAL PROTEIN L22-RELATED"/>
    <property type="match status" value="1"/>
</dbReference>